<evidence type="ECO:0000256" key="1">
    <source>
        <dbReference type="SAM" id="Phobius"/>
    </source>
</evidence>
<evidence type="ECO:0000313" key="3">
    <source>
        <dbReference type="Proteomes" id="UP000279306"/>
    </source>
</evidence>
<feature type="transmembrane region" description="Helical" evidence="1">
    <location>
        <begin position="54"/>
        <end position="77"/>
    </location>
</feature>
<keyword evidence="3" id="KW-1185">Reference proteome</keyword>
<evidence type="ECO:0008006" key="4">
    <source>
        <dbReference type="Google" id="ProtNLM"/>
    </source>
</evidence>
<dbReference type="AlphaFoldDB" id="A0A3S5EJT7"/>
<proteinExistence type="predicted"/>
<name>A0A3S5EJT7_MYCAU</name>
<accession>A0A3S5EJT7</accession>
<evidence type="ECO:0000313" key="2">
    <source>
        <dbReference type="EMBL" id="VEG57267.1"/>
    </source>
</evidence>
<feature type="transmembrane region" description="Helical" evidence="1">
    <location>
        <begin position="89"/>
        <end position="110"/>
    </location>
</feature>
<keyword evidence="1" id="KW-0472">Membrane</keyword>
<dbReference type="OrthoDB" id="4762610at2"/>
<keyword evidence="1" id="KW-0812">Transmembrane</keyword>
<reference evidence="2 3" key="1">
    <citation type="submission" date="2018-12" db="EMBL/GenBank/DDBJ databases">
        <authorList>
            <consortium name="Pathogen Informatics"/>
        </authorList>
    </citation>
    <scope>NUCLEOTIDE SEQUENCE [LARGE SCALE GENOMIC DNA]</scope>
    <source>
        <strain evidence="2 3">NCTC10437</strain>
    </source>
</reference>
<keyword evidence="1" id="KW-1133">Transmembrane helix</keyword>
<sequence>MSEVDDSRGPARDERLWKAATWSAPLAIQAVIALTAVVAWVLSKVAFTSDDVLASTLLLTATGIAVTVSLAAGGVLLTRRAATERGYGLGLLASAVVVMIGGVGLAFTFFD</sequence>
<dbReference type="EMBL" id="LR134356">
    <property type="protein sequence ID" value="VEG57267.1"/>
    <property type="molecule type" value="Genomic_DNA"/>
</dbReference>
<gene>
    <name evidence="2" type="ORF">NCTC10437_04275</name>
</gene>
<protein>
    <recommendedName>
        <fullName evidence="4">Transmembrane protein</fullName>
    </recommendedName>
</protein>
<dbReference type="RefSeq" id="WP_048633463.1">
    <property type="nucleotide sequence ID" value="NZ_CVQQ01000011.1"/>
</dbReference>
<dbReference type="STRING" id="1791.GCA_001049355_03600"/>
<dbReference type="KEGG" id="mauu:NCTC10437_04275"/>
<feature type="transmembrane region" description="Helical" evidence="1">
    <location>
        <begin position="20"/>
        <end position="42"/>
    </location>
</feature>
<organism evidence="2 3">
    <name type="scientific">Mycolicibacterium aurum</name>
    <name type="common">Mycobacterium aurum</name>
    <dbReference type="NCBI Taxonomy" id="1791"/>
    <lineage>
        <taxon>Bacteria</taxon>
        <taxon>Bacillati</taxon>
        <taxon>Actinomycetota</taxon>
        <taxon>Actinomycetes</taxon>
        <taxon>Mycobacteriales</taxon>
        <taxon>Mycobacteriaceae</taxon>
        <taxon>Mycolicibacterium</taxon>
    </lineage>
</organism>
<dbReference type="Proteomes" id="UP000279306">
    <property type="component" value="Chromosome"/>
</dbReference>